<dbReference type="GeneID" id="301551679"/>
<evidence type="ECO:0000256" key="1">
    <source>
        <dbReference type="SAM" id="MobiDB-lite"/>
    </source>
</evidence>
<organism evidence="3 4">
    <name type="scientific">Streptomyces kronopolitis</name>
    <dbReference type="NCBI Taxonomy" id="1612435"/>
    <lineage>
        <taxon>Bacteria</taxon>
        <taxon>Bacillati</taxon>
        <taxon>Actinomycetota</taxon>
        <taxon>Actinomycetes</taxon>
        <taxon>Kitasatosporales</taxon>
        <taxon>Streptomycetaceae</taxon>
        <taxon>Streptomyces</taxon>
    </lineage>
</organism>
<dbReference type="EMBL" id="BMND01000040">
    <property type="protein sequence ID" value="GGN61233.1"/>
    <property type="molecule type" value="Genomic_DNA"/>
</dbReference>
<name>A0ABQ2JYJ0_9ACTN</name>
<keyword evidence="4" id="KW-1185">Reference proteome</keyword>
<evidence type="ECO:0008006" key="5">
    <source>
        <dbReference type="Google" id="ProtNLM"/>
    </source>
</evidence>
<evidence type="ECO:0000313" key="4">
    <source>
        <dbReference type="Proteomes" id="UP000600080"/>
    </source>
</evidence>
<sequence length="151" mass="16480">MNEGTQRGQGRRSGEGAGTGGELPGGAGLPHLEDMPGADGAAMDRAINEIEGFLLWEAEKDRARLRAEAFCAGLPWLTDTQRREVEQHYCRDQRDAAWAYLERIAHRSTTLRTEYEGVYRALRRRLITAVLSGTLAVAALVAVAVAGMAVR</sequence>
<feature type="region of interest" description="Disordered" evidence="1">
    <location>
        <begin position="1"/>
        <end position="38"/>
    </location>
</feature>
<evidence type="ECO:0000313" key="3">
    <source>
        <dbReference type="EMBL" id="GGN61233.1"/>
    </source>
</evidence>
<evidence type="ECO:0000256" key="2">
    <source>
        <dbReference type="SAM" id="Phobius"/>
    </source>
</evidence>
<reference evidence="4" key="1">
    <citation type="journal article" date="2019" name="Int. J. Syst. Evol. Microbiol.">
        <title>The Global Catalogue of Microorganisms (GCM) 10K type strain sequencing project: providing services to taxonomists for standard genome sequencing and annotation.</title>
        <authorList>
            <consortium name="The Broad Institute Genomics Platform"/>
            <consortium name="The Broad Institute Genome Sequencing Center for Infectious Disease"/>
            <person name="Wu L."/>
            <person name="Ma J."/>
        </authorList>
    </citation>
    <scope>NUCLEOTIDE SEQUENCE [LARGE SCALE GENOMIC DNA]</scope>
    <source>
        <strain evidence="4">CGMCC 4.7323</strain>
    </source>
</reference>
<keyword evidence="2" id="KW-0472">Membrane</keyword>
<keyword evidence="2" id="KW-0812">Transmembrane</keyword>
<proteinExistence type="predicted"/>
<comment type="caution">
    <text evidence="3">The sequence shown here is derived from an EMBL/GenBank/DDBJ whole genome shotgun (WGS) entry which is preliminary data.</text>
</comment>
<dbReference type="RefSeq" id="WP_229700238.1">
    <property type="nucleotide sequence ID" value="NZ_BMND01000040.1"/>
</dbReference>
<dbReference type="Proteomes" id="UP000600080">
    <property type="component" value="Unassembled WGS sequence"/>
</dbReference>
<feature type="compositionally biased region" description="Gly residues" evidence="1">
    <location>
        <begin position="15"/>
        <end position="28"/>
    </location>
</feature>
<protein>
    <recommendedName>
        <fullName evidence="5">Cytochrome C oxidase subunit I</fullName>
    </recommendedName>
</protein>
<keyword evidence="2" id="KW-1133">Transmembrane helix</keyword>
<feature type="transmembrane region" description="Helical" evidence="2">
    <location>
        <begin position="126"/>
        <end position="150"/>
    </location>
</feature>
<gene>
    <name evidence="3" type="ORF">GCM10012285_60010</name>
</gene>
<accession>A0ABQ2JYJ0</accession>